<evidence type="ECO:0000313" key="4">
    <source>
        <dbReference type="Proteomes" id="UP000186228"/>
    </source>
</evidence>
<feature type="domain" description="Mandelate racemase/muconate lactonizing enzyme C-terminal" evidence="2">
    <location>
        <begin position="152"/>
        <end position="259"/>
    </location>
</feature>
<dbReference type="GO" id="GO:0000287">
    <property type="term" value="F:magnesium ion binding"/>
    <property type="evidence" value="ECO:0007669"/>
    <property type="project" value="UniProtKB-ARBA"/>
</dbReference>
<dbReference type="InterPro" id="IPR018110">
    <property type="entry name" value="Mandel_Rmase/mucon_lact_enz_CS"/>
</dbReference>
<reference evidence="4" key="1">
    <citation type="submission" date="2016-08" db="EMBL/GenBank/DDBJ databases">
        <authorList>
            <person name="Varghese N."/>
            <person name="Submissions Spin"/>
        </authorList>
    </citation>
    <scope>NUCLEOTIDE SEQUENCE [LARGE SCALE GENOMIC DNA]</scope>
    <source>
        <strain evidence="4">CCBAU 57015</strain>
    </source>
</reference>
<dbReference type="RefSeq" id="WP_075856322.1">
    <property type="nucleotide sequence ID" value="NZ_FMAC01000013.1"/>
</dbReference>
<dbReference type="InterPro" id="IPR013341">
    <property type="entry name" value="Mandelate_racemase_N_dom"/>
</dbReference>
<evidence type="ECO:0000256" key="1">
    <source>
        <dbReference type="ARBA" id="ARBA00023239"/>
    </source>
</evidence>
<name>A0A1C3W8V6_9HYPH</name>
<organism evidence="3 4">
    <name type="scientific">Rhizobium hainanense</name>
    <dbReference type="NCBI Taxonomy" id="52131"/>
    <lineage>
        <taxon>Bacteria</taxon>
        <taxon>Pseudomonadati</taxon>
        <taxon>Pseudomonadota</taxon>
        <taxon>Alphaproteobacteria</taxon>
        <taxon>Hyphomicrobiales</taxon>
        <taxon>Rhizobiaceae</taxon>
        <taxon>Rhizobium/Agrobacterium group</taxon>
        <taxon>Rhizobium</taxon>
    </lineage>
</organism>
<dbReference type="Gene3D" id="3.30.390.10">
    <property type="entry name" value="Enolase-like, N-terminal domain"/>
    <property type="match status" value="1"/>
</dbReference>
<dbReference type="Pfam" id="PF13378">
    <property type="entry name" value="MR_MLE_C"/>
    <property type="match status" value="1"/>
</dbReference>
<dbReference type="InterPro" id="IPR029017">
    <property type="entry name" value="Enolase-like_N"/>
</dbReference>
<proteinExistence type="predicted"/>
<dbReference type="SMART" id="SM00922">
    <property type="entry name" value="MR_MLE"/>
    <property type="match status" value="1"/>
</dbReference>
<evidence type="ECO:0000259" key="2">
    <source>
        <dbReference type="SMART" id="SM00922"/>
    </source>
</evidence>
<dbReference type="InterPro" id="IPR034593">
    <property type="entry name" value="DgoD-like"/>
</dbReference>
<dbReference type="Gene3D" id="3.20.20.120">
    <property type="entry name" value="Enolase-like C-terminal domain"/>
    <property type="match status" value="1"/>
</dbReference>
<dbReference type="PROSITE" id="PS00908">
    <property type="entry name" value="MR_MLE_1"/>
    <property type="match status" value="1"/>
</dbReference>
<dbReference type="PANTHER" id="PTHR48080">
    <property type="entry name" value="D-GALACTONATE DEHYDRATASE-RELATED"/>
    <property type="match status" value="1"/>
</dbReference>
<dbReference type="Pfam" id="PF02746">
    <property type="entry name" value="MR_MLE_N"/>
    <property type="match status" value="1"/>
</dbReference>
<dbReference type="InterPro" id="IPR029065">
    <property type="entry name" value="Enolase_C-like"/>
</dbReference>
<gene>
    <name evidence="3" type="ORF">GA0061100_113109</name>
</gene>
<sequence>MESSLKEPSIRLEGVPARIRAIEPIAARVGTRNQLVVKIQSTDGLVGWGEAGLSGRERAVAATINHFADFLVGRDCREIGRLWQECYRSQYFEGGRVITAAISAIDIALHDLLGKTYNIPIYQLLGGKQREQVPAYASCYSESYAGDAGSFTAAVLDEVAGLVEQGWTSIRVPVAGHSARDVFEPRESIIATAERIGTIRERFGTGLMLGIDYHHRLSIGEAASFCQRLPKGSLDYIEEPIRDETPEAYRELRRLTDVPFAIGEEFSSKWQAAPYIESNLTQYLRIDVSNIGGFTEAMKVIGWAEMHYIDLMPHNPLGAICTAATVHMSAATPLFSYTETHQLPNCPLGFHHPDIFPVQHQLSGNGYPVLDAPGLGIEVNEEALRKSEALNWNPPFLRRRDGSLTNW</sequence>
<dbReference type="EMBL" id="FMAC01000013">
    <property type="protein sequence ID" value="SCB36582.1"/>
    <property type="molecule type" value="Genomic_DNA"/>
</dbReference>
<dbReference type="InterPro" id="IPR013342">
    <property type="entry name" value="Mandelate_racemase_C"/>
</dbReference>
<dbReference type="SFLD" id="SFLDS00001">
    <property type="entry name" value="Enolase"/>
    <property type="match status" value="1"/>
</dbReference>
<dbReference type="CDD" id="cd03316">
    <property type="entry name" value="MR_like"/>
    <property type="match status" value="1"/>
</dbReference>
<evidence type="ECO:0000313" key="3">
    <source>
        <dbReference type="EMBL" id="SCB36582.1"/>
    </source>
</evidence>
<protein>
    <submittedName>
        <fullName evidence="3">Galactonate dehydratase</fullName>
    </submittedName>
</protein>
<dbReference type="SUPFAM" id="SSF54826">
    <property type="entry name" value="Enolase N-terminal domain-like"/>
    <property type="match status" value="1"/>
</dbReference>
<dbReference type="PROSITE" id="PS00909">
    <property type="entry name" value="MR_MLE_2"/>
    <property type="match status" value="1"/>
</dbReference>
<keyword evidence="1" id="KW-0456">Lyase</keyword>
<dbReference type="AlphaFoldDB" id="A0A1C3W8V6"/>
<dbReference type="STRING" id="52131.GA0061100_113109"/>
<dbReference type="PANTHER" id="PTHR48080:SF2">
    <property type="entry name" value="D-GALACTONATE DEHYDRATASE"/>
    <property type="match status" value="1"/>
</dbReference>
<dbReference type="Proteomes" id="UP000186228">
    <property type="component" value="Unassembled WGS sequence"/>
</dbReference>
<dbReference type="GO" id="GO:0016829">
    <property type="term" value="F:lyase activity"/>
    <property type="evidence" value="ECO:0007669"/>
    <property type="project" value="UniProtKB-KW"/>
</dbReference>
<dbReference type="SFLD" id="SFLDG00179">
    <property type="entry name" value="mandelate_racemase"/>
    <property type="match status" value="1"/>
</dbReference>
<dbReference type="InterPro" id="IPR036849">
    <property type="entry name" value="Enolase-like_C_sf"/>
</dbReference>
<dbReference type="GO" id="GO:0009063">
    <property type="term" value="P:amino acid catabolic process"/>
    <property type="evidence" value="ECO:0007669"/>
    <property type="project" value="InterPro"/>
</dbReference>
<accession>A0A1C3W8V6</accession>
<dbReference type="SUPFAM" id="SSF51604">
    <property type="entry name" value="Enolase C-terminal domain-like"/>
    <property type="match status" value="1"/>
</dbReference>
<dbReference type="OrthoDB" id="9802699at2"/>
<keyword evidence="4" id="KW-1185">Reference proteome</keyword>